<evidence type="ECO:0000256" key="2">
    <source>
        <dbReference type="ARBA" id="ARBA00022741"/>
    </source>
</evidence>
<evidence type="ECO:0000256" key="4">
    <source>
        <dbReference type="ARBA" id="ARBA00023146"/>
    </source>
</evidence>
<keyword evidence="3" id="KW-0067">ATP-binding</keyword>
<dbReference type="GO" id="GO:0004820">
    <property type="term" value="F:glycine-tRNA ligase activity"/>
    <property type="evidence" value="ECO:0007669"/>
    <property type="project" value="TreeGrafter"/>
</dbReference>
<keyword evidence="2" id="KW-0547">Nucleotide-binding</keyword>
<dbReference type="InterPro" id="IPR045864">
    <property type="entry name" value="aa-tRNA-synth_II/BPL/LPL"/>
</dbReference>
<proteinExistence type="predicted"/>
<keyword evidence="1" id="KW-0436">Ligase</keyword>
<dbReference type="PANTHER" id="PTHR10745:SF8">
    <property type="entry name" value="DNA POLYMERASE SUBUNIT GAMMA-2, MITOCHONDRIAL"/>
    <property type="match status" value="1"/>
</dbReference>
<dbReference type="Pfam" id="PF00587">
    <property type="entry name" value="tRNA-synt_2b"/>
    <property type="match status" value="1"/>
</dbReference>
<dbReference type="Gene3D" id="3.30.930.10">
    <property type="entry name" value="Bira Bifunctional Protein, Domain 2"/>
    <property type="match status" value="1"/>
</dbReference>
<dbReference type="PRINTS" id="PR01043">
    <property type="entry name" value="TRNASYNTHGLY"/>
</dbReference>
<reference evidence="6" key="1">
    <citation type="submission" date="2021-01" db="EMBL/GenBank/DDBJ databases">
        <authorList>
            <person name="Corre E."/>
            <person name="Pelletier E."/>
            <person name="Niang G."/>
            <person name="Scheremetjew M."/>
            <person name="Finn R."/>
            <person name="Kale V."/>
            <person name="Holt S."/>
            <person name="Cochrane G."/>
            <person name="Meng A."/>
            <person name="Brown T."/>
            <person name="Cohen L."/>
        </authorList>
    </citation>
    <scope>NUCLEOTIDE SEQUENCE</scope>
    <source>
        <strain evidence="6">CCMP2058</strain>
    </source>
</reference>
<dbReference type="PROSITE" id="PS50862">
    <property type="entry name" value="AA_TRNA_LIGASE_II"/>
    <property type="match status" value="1"/>
</dbReference>
<dbReference type="GO" id="GO:0005737">
    <property type="term" value="C:cytoplasm"/>
    <property type="evidence" value="ECO:0007669"/>
    <property type="project" value="TreeGrafter"/>
</dbReference>
<dbReference type="SUPFAM" id="SSF55681">
    <property type="entry name" value="Class II aaRS and biotin synthetases"/>
    <property type="match status" value="1"/>
</dbReference>
<dbReference type="GO" id="GO:0006426">
    <property type="term" value="P:glycyl-tRNA aminoacylation"/>
    <property type="evidence" value="ECO:0007669"/>
    <property type="project" value="TreeGrafter"/>
</dbReference>
<evidence type="ECO:0000259" key="5">
    <source>
        <dbReference type="PROSITE" id="PS50862"/>
    </source>
</evidence>
<organism evidence="6">
    <name type="scientific">Amorphochlora amoebiformis</name>
    <dbReference type="NCBI Taxonomy" id="1561963"/>
    <lineage>
        <taxon>Eukaryota</taxon>
        <taxon>Sar</taxon>
        <taxon>Rhizaria</taxon>
        <taxon>Cercozoa</taxon>
        <taxon>Chlorarachniophyceae</taxon>
        <taxon>Amorphochlora</taxon>
    </lineage>
</organism>
<sequence length="241" mass="27973">MFSTNIGSTSEGATGYLRPETAQGIFANFHRYKERMTIPFGVAQIGRAFRNEISPRNFIFRAREFEQMEIEFFISPDTWPKYHNYWVEAFWEWFLHLGIREDMLAKDVHESKDLAHYAKACTDITFKYPFGTQELMGIAARGDYDLIRHEELTGKDMKASQRSQMTNKIRPHVIEPSVGLDRLFLALLVSAYHEETIAGEPRKVLRLSPSVAPITVGVFPLMVKNQRIRDIARNIRRDLSR</sequence>
<evidence type="ECO:0000256" key="1">
    <source>
        <dbReference type="ARBA" id="ARBA00022598"/>
    </source>
</evidence>
<dbReference type="EMBL" id="HBEM01009546">
    <property type="protein sequence ID" value="CAD8442312.1"/>
    <property type="molecule type" value="Transcribed_RNA"/>
</dbReference>
<protein>
    <recommendedName>
        <fullName evidence="5">Aminoacyl-transfer RNA synthetases class-II family profile domain-containing protein</fullName>
    </recommendedName>
</protein>
<dbReference type="AlphaFoldDB" id="A0A7S0D3K8"/>
<name>A0A7S0D3K8_9EUKA</name>
<evidence type="ECO:0000313" key="6">
    <source>
        <dbReference type="EMBL" id="CAD8442312.1"/>
    </source>
</evidence>
<accession>A0A7S0D3K8</accession>
<dbReference type="InterPro" id="IPR027031">
    <property type="entry name" value="Gly-tRNA_synthase/POLG2"/>
</dbReference>
<keyword evidence="4" id="KW-0030">Aminoacyl-tRNA synthetase</keyword>
<dbReference type="InterPro" id="IPR002314">
    <property type="entry name" value="aa-tRNA-synt_IIb"/>
</dbReference>
<feature type="domain" description="Aminoacyl-transfer RNA synthetases class-II family profile" evidence="5">
    <location>
        <begin position="1"/>
        <end position="209"/>
    </location>
</feature>
<evidence type="ECO:0000256" key="3">
    <source>
        <dbReference type="ARBA" id="ARBA00022840"/>
    </source>
</evidence>
<dbReference type="GO" id="GO:0005524">
    <property type="term" value="F:ATP binding"/>
    <property type="evidence" value="ECO:0007669"/>
    <property type="project" value="UniProtKB-KW"/>
</dbReference>
<gene>
    <name evidence="6" type="ORF">LAMO00422_LOCUS6693</name>
</gene>
<dbReference type="InterPro" id="IPR006195">
    <property type="entry name" value="aa-tRNA-synth_II"/>
</dbReference>
<dbReference type="PANTHER" id="PTHR10745">
    <property type="entry name" value="GLYCYL-TRNA SYNTHETASE/DNA POLYMERASE SUBUNIT GAMMA-2"/>
    <property type="match status" value="1"/>
</dbReference>